<feature type="region of interest" description="Disordered" evidence="1">
    <location>
        <begin position="63"/>
        <end position="84"/>
    </location>
</feature>
<protein>
    <submittedName>
        <fullName evidence="2">Uncharacterized protein</fullName>
    </submittedName>
</protein>
<gene>
    <name evidence="2" type="ORF">Sjap_020509</name>
</gene>
<proteinExistence type="predicted"/>
<comment type="caution">
    <text evidence="2">The sequence shown here is derived from an EMBL/GenBank/DDBJ whole genome shotgun (WGS) entry which is preliminary data.</text>
</comment>
<sequence>MASKLAMDKRLDDFVMITESNGSDLSVLVGLLDARMVSRDLRCSDWNCGGLWRRGSWGKLKLKSRMDEEDDDEEEAAAERRTEE</sequence>
<dbReference type="Proteomes" id="UP001417504">
    <property type="component" value="Unassembled WGS sequence"/>
</dbReference>
<dbReference type="AlphaFoldDB" id="A0AAP0F0T0"/>
<name>A0AAP0F0T0_9MAGN</name>
<dbReference type="EMBL" id="JBBNAE010000008">
    <property type="protein sequence ID" value="KAK9103255.1"/>
    <property type="molecule type" value="Genomic_DNA"/>
</dbReference>
<reference evidence="2 3" key="1">
    <citation type="submission" date="2024-01" db="EMBL/GenBank/DDBJ databases">
        <title>Genome assemblies of Stephania.</title>
        <authorList>
            <person name="Yang L."/>
        </authorList>
    </citation>
    <scope>NUCLEOTIDE SEQUENCE [LARGE SCALE GENOMIC DNA]</scope>
    <source>
        <strain evidence="2">QJT</strain>
        <tissue evidence="2">Leaf</tissue>
    </source>
</reference>
<organism evidence="2 3">
    <name type="scientific">Stephania japonica</name>
    <dbReference type="NCBI Taxonomy" id="461633"/>
    <lineage>
        <taxon>Eukaryota</taxon>
        <taxon>Viridiplantae</taxon>
        <taxon>Streptophyta</taxon>
        <taxon>Embryophyta</taxon>
        <taxon>Tracheophyta</taxon>
        <taxon>Spermatophyta</taxon>
        <taxon>Magnoliopsida</taxon>
        <taxon>Ranunculales</taxon>
        <taxon>Menispermaceae</taxon>
        <taxon>Menispermoideae</taxon>
        <taxon>Cissampelideae</taxon>
        <taxon>Stephania</taxon>
    </lineage>
</organism>
<feature type="compositionally biased region" description="Acidic residues" evidence="1">
    <location>
        <begin position="67"/>
        <end position="76"/>
    </location>
</feature>
<evidence type="ECO:0000256" key="1">
    <source>
        <dbReference type="SAM" id="MobiDB-lite"/>
    </source>
</evidence>
<accession>A0AAP0F0T0</accession>
<keyword evidence="3" id="KW-1185">Reference proteome</keyword>
<evidence type="ECO:0000313" key="3">
    <source>
        <dbReference type="Proteomes" id="UP001417504"/>
    </source>
</evidence>
<evidence type="ECO:0000313" key="2">
    <source>
        <dbReference type="EMBL" id="KAK9103255.1"/>
    </source>
</evidence>